<dbReference type="GeneID" id="80875001"/>
<dbReference type="PANTHER" id="PTHR48029:SF1">
    <property type="entry name" value="NUCLEOLAR PROTEIN 8"/>
    <property type="match status" value="1"/>
</dbReference>
<dbReference type="AlphaFoldDB" id="A0AAE9WDC7"/>
<sequence length="467" mass="53695">MDITKRVFVGGLSSTITEDDLKPRFNRFGNVTEFTIVEKQLPVGTFQKFAYVTFETNEDNWRKCKMHLSKATFKESVLRIEEAKPYFKDRLKLEKNIEDEPSAQATTTNHSEPELPSDPVFHGEIILPGRHAKDMNPVSDTDVRKTTARKGWKKGPYGRAIALLKVYNKKSRKVKRFYPLGRNCLQKLWGKIDPNMDNATASYDTDNDCYLTYSGRKIPRSFIVQHAKQPNLRTKPVEENDFENLRVAAEVPEERGLLTDEQINQLREKDKDTAQSVLAELFGQDELAETSKKELEASITVDDNNKDEEQKTANIPLDGSHEVSVPQELEASEKQAAVVNVENLKEMFTNNENEAAGFSLFGGGDEDLSDENEEDEAEYMGEEETQEQPFIQVESTAAKDEKVWPMLFPTSTNSFPYFRPCSQQVVQKQALESWWNENRLFLTRDYKRKRKDAVKRLRRAQQKQIQA</sequence>
<dbReference type="SMART" id="SM00360">
    <property type="entry name" value="RRM"/>
    <property type="match status" value="1"/>
</dbReference>
<proteinExistence type="predicted"/>
<dbReference type="GO" id="GO:0005730">
    <property type="term" value="C:nucleolus"/>
    <property type="evidence" value="ECO:0007669"/>
    <property type="project" value="UniProtKB-SubCell"/>
</dbReference>
<dbReference type="GO" id="GO:0003723">
    <property type="term" value="F:RNA binding"/>
    <property type="evidence" value="ECO:0007669"/>
    <property type="project" value="UniProtKB-UniRule"/>
</dbReference>
<dbReference type="Proteomes" id="UP001212411">
    <property type="component" value="Chromosome 1"/>
</dbReference>
<dbReference type="Pfam" id="PF00076">
    <property type="entry name" value="RRM_1"/>
    <property type="match status" value="1"/>
</dbReference>
<evidence type="ECO:0000256" key="3">
    <source>
        <dbReference type="ARBA" id="ARBA00023242"/>
    </source>
</evidence>
<accession>A0AAE9WDC7</accession>
<evidence type="ECO:0000256" key="2">
    <source>
        <dbReference type="ARBA" id="ARBA00022884"/>
    </source>
</evidence>
<dbReference type="EMBL" id="CP115611">
    <property type="protein sequence ID" value="WBW72623.1"/>
    <property type="molecule type" value="Genomic_DNA"/>
</dbReference>
<keyword evidence="2 4" id="KW-0694">RNA-binding</keyword>
<dbReference type="PROSITE" id="PS50102">
    <property type="entry name" value="RRM"/>
    <property type="match status" value="1"/>
</dbReference>
<name>A0AAE9WDC7_9SCHI</name>
<dbReference type="KEGG" id="som:SOMG_01519"/>
<comment type="subcellular location">
    <subcellularLocation>
        <location evidence="1">Nucleus</location>
        <location evidence="1">Nucleolus</location>
    </subcellularLocation>
</comment>
<dbReference type="InterPro" id="IPR012677">
    <property type="entry name" value="Nucleotide-bd_a/b_plait_sf"/>
</dbReference>
<evidence type="ECO:0000313" key="7">
    <source>
        <dbReference type="EMBL" id="WBW72623.1"/>
    </source>
</evidence>
<organism evidence="7 8">
    <name type="scientific">Schizosaccharomyces osmophilus</name>
    <dbReference type="NCBI Taxonomy" id="2545709"/>
    <lineage>
        <taxon>Eukaryota</taxon>
        <taxon>Fungi</taxon>
        <taxon>Dikarya</taxon>
        <taxon>Ascomycota</taxon>
        <taxon>Taphrinomycotina</taxon>
        <taxon>Schizosaccharomycetes</taxon>
        <taxon>Schizosaccharomycetales</taxon>
        <taxon>Schizosaccharomycetaceae</taxon>
        <taxon>Schizosaccharomyces</taxon>
    </lineage>
</organism>
<dbReference type="RefSeq" id="XP_056036866.1">
    <property type="nucleotide sequence ID" value="XM_056180312.1"/>
</dbReference>
<keyword evidence="8" id="KW-1185">Reference proteome</keyword>
<gene>
    <name evidence="7" type="primary">nop8</name>
    <name evidence="7" type="ORF">SOMG_01519</name>
</gene>
<dbReference type="InterPro" id="IPR034138">
    <property type="entry name" value="NOP8_RRM"/>
</dbReference>
<keyword evidence="3" id="KW-0539">Nucleus</keyword>
<protein>
    <submittedName>
        <fullName evidence="7">Ribosome biogenesis protein Nop8</fullName>
    </submittedName>
</protein>
<evidence type="ECO:0000259" key="6">
    <source>
        <dbReference type="PROSITE" id="PS50102"/>
    </source>
</evidence>
<dbReference type="InterPro" id="IPR000504">
    <property type="entry name" value="RRM_dom"/>
</dbReference>
<dbReference type="Gene3D" id="3.30.70.330">
    <property type="match status" value="1"/>
</dbReference>
<dbReference type="PANTHER" id="PTHR48029">
    <property type="entry name" value="NUCLEOLAR PROTEIN 8"/>
    <property type="match status" value="1"/>
</dbReference>
<dbReference type="SUPFAM" id="SSF54928">
    <property type="entry name" value="RNA-binding domain, RBD"/>
    <property type="match status" value="1"/>
</dbReference>
<evidence type="ECO:0000313" key="8">
    <source>
        <dbReference type="Proteomes" id="UP001212411"/>
    </source>
</evidence>
<evidence type="ECO:0000256" key="5">
    <source>
        <dbReference type="SAM" id="MobiDB-lite"/>
    </source>
</evidence>
<dbReference type="CDD" id="cd12226">
    <property type="entry name" value="RRM_NOL8"/>
    <property type="match status" value="1"/>
</dbReference>
<feature type="region of interest" description="Disordered" evidence="5">
    <location>
        <begin position="99"/>
        <end position="118"/>
    </location>
</feature>
<reference evidence="7 8" key="1">
    <citation type="journal article" date="2023" name="G3 (Bethesda)">
        <title>A high-quality reference genome for the fission yeast Schizosaccharomyces osmophilus.</title>
        <authorList>
            <person name="Jia G.S."/>
            <person name="Zhang W.C."/>
            <person name="Liang Y."/>
            <person name="Liu X.H."/>
            <person name="Rhind N."/>
            <person name="Pidoux A."/>
            <person name="Brysch-Herzberg M."/>
            <person name="Du L.L."/>
        </authorList>
    </citation>
    <scope>NUCLEOTIDE SEQUENCE [LARGE SCALE GENOMIC DNA]</scope>
    <source>
        <strain evidence="7 8">CBS 15793</strain>
    </source>
</reference>
<evidence type="ECO:0000256" key="1">
    <source>
        <dbReference type="ARBA" id="ARBA00004604"/>
    </source>
</evidence>
<feature type="domain" description="RRM" evidence="6">
    <location>
        <begin position="5"/>
        <end position="85"/>
    </location>
</feature>
<evidence type="ECO:0000256" key="4">
    <source>
        <dbReference type="PROSITE-ProRule" id="PRU00176"/>
    </source>
</evidence>
<dbReference type="InterPro" id="IPR035979">
    <property type="entry name" value="RBD_domain_sf"/>
</dbReference>